<evidence type="ECO:0000313" key="2">
    <source>
        <dbReference type="Proteomes" id="UP000829401"/>
    </source>
</evidence>
<sequence>MEPVKLSKYPVTTIVGEYYVDLEDKYVTARLYNLVARVYVKRNSRFLKWKLVYRTHTGWDKRNEWTGRYVEFAKLAVRGYEQMMVNQLRSQQAHNDGITQFERWDGVVE</sequence>
<gene>
    <name evidence="1" type="ORF">K1I37_15145</name>
</gene>
<dbReference type="AlphaFoldDB" id="T0BUA8"/>
<proteinExistence type="predicted"/>
<dbReference type="KEGG" id="aaco:K1I37_15145"/>
<organism evidence="1 2">
    <name type="scientific">Alicyclobacillus acidoterrestris (strain ATCC 49025 / DSM 3922 / CIP 106132 / NCIMB 13137 / GD3B)</name>
    <dbReference type="NCBI Taxonomy" id="1356854"/>
    <lineage>
        <taxon>Bacteria</taxon>
        <taxon>Bacillati</taxon>
        <taxon>Bacillota</taxon>
        <taxon>Bacilli</taxon>
        <taxon>Bacillales</taxon>
        <taxon>Alicyclobacillaceae</taxon>
        <taxon>Alicyclobacillus</taxon>
    </lineage>
</organism>
<dbReference type="Proteomes" id="UP000829401">
    <property type="component" value="Chromosome"/>
</dbReference>
<evidence type="ECO:0000313" key="1">
    <source>
        <dbReference type="EMBL" id="UNO48009.1"/>
    </source>
</evidence>
<dbReference type="EMBL" id="CP080467">
    <property type="protein sequence ID" value="UNO48009.1"/>
    <property type="molecule type" value="Genomic_DNA"/>
</dbReference>
<accession>T0BUA8</accession>
<keyword evidence="2" id="KW-1185">Reference proteome</keyword>
<reference evidence="2" key="1">
    <citation type="journal article" date="2022" name="G3 (Bethesda)">
        <title>Unveiling the complete genome sequence of Alicyclobacillus acidoterrestris DSM 3922T, a taint-producing strain.</title>
        <authorList>
            <person name="Leonardo I.C."/>
            <person name="Barreto Crespo M.T."/>
            <person name="Gaspar F.B."/>
        </authorList>
    </citation>
    <scope>NUCLEOTIDE SEQUENCE [LARGE SCALE GENOMIC DNA]</scope>
    <source>
        <strain evidence="2">DSM 3922</strain>
    </source>
</reference>
<name>T0BUA8_ALIAG</name>
<accession>A0A9E7CQK6</accession>
<dbReference type="RefSeq" id="WP_021296104.1">
    <property type="nucleotide sequence ID" value="NZ_AURB01000124.1"/>
</dbReference>
<protein>
    <submittedName>
        <fullName evidence="1">Uncharacterized protein</fullName>
    </submittedName>
</protein>
<dbReference type="STRING" id="1356854.N007_05305"/>